<feature type="region of interest" description="Disordered" evidence="1">
    <location>
        <begin position="1"/>
        <end position="22"/>
    </location>
</feature>
<keyword evidence="3" id="KW-1185">Reference proteome</keyword>
<sequence length="66" mass="6960">MTNKTMSEPVHLALPDGSPAPPPGCKVCGALAAEGERAQAAGDLSKVSDCNGEIREHKNAHPRRQR</sequence>
<protein>
    <submittedName>
        <fullName evidence="2">Uncharacterized protein</fullName>
    </submittedName>
</protein>
<organism evidence="2 3">
    <name type="scientific">Streptomyces gibsoniae</name>
    <dbReference type="NCBI Taxonomy" id="3075529"/>
    <lineage>
        <taxon>Bacteria</taxon>
        <taxon>Bacillati</taxon>
        <taxon>Actinomycetota</taxon>
        <taxon>Actinomycetes</taxon>
        <taxon>Kitasatosporales</taxon>
        <taxon>Streptomycetaceae</taxon>
        <taxon>Streptomyces</taxon>
    </lineage>
</organism>
<evidence type="ECO:0000313" key="3">
    <source>
        <dbReference type="Proteomes" id="UP001183809"/>
    </source>
</evidence>
<comment type="caution">
    <text evidence="2">The sequence shown here is derived from an EMBL/GenBank/DDBJ whole genome shotgun (WGS) entry which is preliminary data.</text>
</comment>
<dbReference type="EMBL" id="JAVREY010000094">
    <property type="protein sequence ID" value="MDT0469102.1"/>
    <property type="molecule type" value="Genomic_DNA"/>
</dbReference>
<feature type="region of interest" description="Disordered" evidence="1">
    <location>
        <begin position="39"/>
        <end position="66"/>
    </location>
</feature>
<proteinExistence type="predicted"/>
<gene>
    <name evidence="2" type="ORF">RM764_40085</name>
</gene>
<name>A0ABU2U795_9ACTN</name>
<accession>A0ABU2U795</accession>
<dbReference type="RefSeq" id="WP_311700542.1">
    <property type="nucleotide sequence ID" value="NZ_JAVREY010000094.1"/>
</dbReference>
<evidence type="ECO:0000256" key="1">
    <source>
        <dbReference type="SAM" id="MobiDB-lite"/>
    </source>
</evidence>
<evidence type="ECO:0000313" key="2">
    <source>
        <dbReference type="EMBL" id="MDT0469102.1"/>
    </source>
</evidence>
<reference evidence="3" key="1">
    <citation type="submission" date="2023-07" db="EMBL/GenBank/DDBJ databases">
        <title>30 novel species of actinomycetes from the DSMZ collection.</title>
        <authorList>
            <person name="Nouioui I."/>
        </authorList>
    </citation>
    <scope>NUCLEOTIDE SEQUENCE [LARGE SCALE GENOMIC DNA]</scope>
    <source>
        <strain evidence="3">DSM 41699</strain>
    </source>
</reference>
<dbReference type="Proteomes" id="UP001183809">
    <property type="component" value="Unassembled WGS sequence"/>
</dbReference>